<evidence type="ECO:0000256" key="4">
    <source>
        <dbReference type="ARBA" id="ARBA00022737"/>
    </source>
</evidence>
<sequence length="181" mass="20647">MFEIAEAKSLEEETKHLAVEFLLTLVEAKKKAPRMMKKLLSFTNTCFAMILTMLLDIEDEPSWYSTDPQHGYARKTENYTFGEKCLDWFSIALGGKTTVPIAMEQMEAYLVALEREKRHASLRSLLQIAEGSSKVMVKYFDQIVHMILHSSKILILESDRPLLLQSNSCQLLLAGFARTIP</sequence>
<gene>
    <name evidence="6" type="ORF">HAX54_000441</name>
</gene>
<reference evidence="6 7" key="1">
    <citation type="journal article" date="2021" name="BMC Genomics">
        <title>Datura genome reveals duplications of psychoactive alkaloid biosynthetic genes and high mutation rate following tissue culture.</title>
        <authorList>
            <person name="Rajewski A."/>
            <person name="Carter-House D."/>
            <person name="Stajich J."/>
            <person name="Litt A."/>
        </authorList>
    </citation>
    <scope>NUCLEOTIDE SEQUENCE [LARGE SCALE GENOMIC DNA]</scope>
    <source>
        <strain evidence="6">AR-01</strain>
    </source>
</reference>
<dbReference type="InterPro" id="IPR016024">
    <property type="entry name" value="ARM-type_fold"/>
</dbReference>
<proteinExistence type="predicted"/>
<keyword evidence="3" id="KW-0963">Cytoplasm</keyword>
<comment type="subcellular location">
    <subcellularLocation>
        <location evidence="1">Cytoplasm</location>
    </subcellularLocation>
</comment>
<dbReference type="InterPro" id="IPR011989">
    <property type="entry name" value="ARM-like"/>
</dbReference>
<keyword evidence="2" id="KW-0813">Transport</keyword>
<dbReference type="InterPro" id="IPR040122">
    <property type="entry name" value="Importin_beta"/>
</dbReference>
<evidence type="ECO:0000256" key="1">
    <source>
        <dbReference type="ARBA" id="ARBA00004496"/>
    </source>
</evidence>
<evidence type="ECO:0000256" key="2">
    <source>
        <dbReference type="ARBA" id="ARBA00022448"/>
    </source>
</evidence>
<dbReference type="Proteomes" id="UP000823775">
    <property type="component" value="Unassembled WGS sequence"/>
</dbReference>
<evidence type="ECO:0000313" key="6">
    <source>
        <dbReference type="EMBL" id="MCD7465048.1"/>
    </source>
</evidence>
<evidence type="ECO:0000256" key="3">
    <source>
        <dbReference type="ARBA" id="ARBA00022490"/>
    </source>
</evidence>
<keyword evidence="4" id="KW-0677">Repeat</keyword>
<dbReference type="SUPFAM" id="SSF48371">
    <property type="entry name" value="ARM repeat"/>
    <property type="match status" value="1"/>
</dbReference>
<keyword evidence="7" id="KW-1185">Reference proteome</keyword>
<dbReference type="PANTHER" id="PTHR10527">
    <property type="entry name" value="IMPORTIN BETA"/>
    <property type="match status" value="1"/>
</dbReference>
<dbReference type="Pfam" id="PF18808">
    <property type="entry name" value="Importin_rep_4"/>
    <property type="match status" value="1"/>
</dbReference>
<dbReference type="InterPro" id="IPR041653">
    <property type="entry name" value="Importin_rep_4"/>
</dbReference>
<organism evidence="6 7">
    <name type="scientific">Datura stramonium</name>
    <name type="common">Jimsonweed</name>
    <name type="synonym">Common thornapple</name>
    <dbReference type="NCBI Taxonomy" id="4076"/>
    <lineage>
        <taxon>Eukaryota</taxon>
        <taxon>Viridiplantae</taxon>
        <taxon>Streptophyta</taxon>
        <taxon>Embryophyta</taxon>
        <taxon>Tracheophyta</taxon>
        <taxon>Spermatophyta</taxon>
        <taxon>Magnoliopsida</taxon>
        <taxon>eudicotyledons</taxon>
        <taxon>Gunneridae</taxon>
        <taxon>Pentapetalae</taxon>
        <taxon>asterids</taxon>
        <taxon>lamiids</taxon>
        <taxon>Solanales</taxon>
        <taxon>Solanaceae</taxon>
        <taxon>Solanoideae</taxon>
        <taxon>Datureae</taxon>
        <taxon>Datura</taxon>
    </lineage>
</organism>
<protein>
    <submittedName>
        <fullName evidence="6">Uncharacterized protein</fullName>
    </submittedName>
</protein>
<name>A0ABS8T259_DATST</name>
<evidence type="ECO:0000313" key="7">
    <source>
        <dbReference type="Proteomes" id="UP000823775"/>
    </source>
</evidence>
<evidence type="ECO:0000256" key="5">
    <source>
        <dbReference type="ARBA" id="ARBA00022927"/>
    </source>
</evidence>
<keyword evidence="5" id="KW-0653">Protein transport</keyword>
<accession>A0ABS8T259</accession>
<dbReference type="EMBL" id="JACEIK010001011">
    <property type="protein sequence ID" value="MCD7465048.1"/>
    <property type="molecule type" value="Genomic_DNA"/>
</dbReference>
<comment type="caution">
    <text evidence="6">The sequence shown here is derived from an EMBL/GenBank/DDBJ whole genome shotgun (WGS) entry which is preliminary data.</text>
</comment>
<dbReference type="Gene3D" id="1.25.10.10">
    <property type="entry name" value="Leucine-rich Repeat Variant"/>
    <property type="match status" value="1"/>
</dbReference>